<accession>A0AAQ3M4I9</accession>
<protein>
    <recommendedName>
        <fullName evidence="5">UBX domain-containing protein</fullName>
    </recommendedName>
</protein>
<keyword evidence="7" id="KW-1185">Reference proteome</keyword>
<dbReference type="SUPFAM" id="SSF46934">
    <property type="entry name" value="UBA-like"/>
    <property type="match status" value="1"/>
</dbReference>
<dbReference type="PROSITE" id="PS00028">
    <property type="entry name" value="ZINC_FINGER_C2H2_1"/>
    <property type="match status" value="1"/>
</dbReference>
<evidence type="ECO:0000256" key="3">
    <source>
        <dbReference type="ARBA" id="ARBA00023054"/>
    </source>
</evidence>
<keyword evidence="2" id="KW-0963">Cytoplasm</keyword>
<dbReference type="PANTHER" id="PTHR46340:SF1">
    <property type="entry name" value="UBX DOMAIN-CONTAINING PROTEIN 1"/>
    <property type="match status" value="1"/>
</dbReference>
<dbReference type="EMBL" id="CP138584">
    <property type="protein sequence ID" value="WPH01113.1"/>
    <property type="molecule type" value="Genomic_DNA"/>
</dbReference>
<dbReference type="Proteomes" id="UP001303373">
    <property type="component" value="Chromosome 5"/>
</dbReference>
<organism evidence="6 7">
    <name type="scientific">Acrodontium crateriforme</name>
    <dbReference type="NCBI Taxonomy" id="150365"/>
    <lineage>
        <taxon>Eukaryota</taxon>
        <taxon>Fungi</taxon>
        <taxon>Dikarya</taxon>
        <taxon>Ascomycota</taxon>
        <taxon>Pezizomycotina</taxon>
        <taxon>Dothideomycetes</taxon>
        <taxon>Dothideomycetidae</taxon>
        <taxon>Mycosphaerellales</taxon>
        <taxon>Teratosphaeriaceae</taxon>
        <taxon>Acrodontium</taxon>
    </lineage>
</organism>
<reference evidence="6 7" key="1">
    <citation type="submission" date="2023-11" db="EMBL/GenBank/DDBJ databases">
        <title>An acidophilic fungus is an integral part of prey digestion in a carnivorous sundew plant.</title>
        <authorList>
            <person name="Tsai I.J."/>
        </authorList>
    </citation>
    <scope>NUCLEOTIDE SEQUENCE [LARGE SCALE GENOMIC DNA]</scope>
    <source>
        <strain evidence="6">169a</strain>
    </source>
</reference>
<dbReference type="Pfam" id="PF00789">
    <property type="entry name" value="UBX"/>
    <property type="match status" value="1"/>
</dbReference>
<dbReference type="Gene3D" id="1.10.8.10">
    <property type="entry name" value="DNA helicase RuvA subunit, C-terminal domain"/>
    <property type="match status" value="1"/>
</dbReference>
<dbReference type="SUPFAM" id="SSF54236">
    <property type="entry name" value="Ubiquitin-like"/>
    <property type="match status" value="1"/>
</dbReference>
<dbReference type="InterPro" id="IPR009060">
    <property type="entry name" value="UBA-like_sf"/>
</dbReference>
<dbReference type="AlphaFoldDB" id="A0AAQ3M4I9"/>
<dbReference type="Gene3D" id="3.10.20.90">
    <property type="entry name" value="Phosphatidylinositol 3-kinase Catalytic Subunit, Chain A, domain 1"/>
    <property type="match status" value="1"/>
</dbReference>
<evidence type="ECO:0000259" key="5">
    <source>
        <dbReference type="PROSITE" id="PS50033"/>
    </source>
</evidence>
<evidence type="ECO:0000256" key="4">
    <source>
        <dbReference type="SAM" id="MobiDB-lite"/>
    </source>
</evidence>
<evidence type="ECO:0000313" key="7">
    <source>
        <dbReference type="Proteomes" id="UP001303373"/>
    </source>
</evidence>
<dbReference type="InterPro" id="IPR013087">
    <property type="entry name" value="Znf_C2H2_type"/>
</dbReference>
<dbReference type="InterPro" id="IPR015940">
    <property type="entry name" value="UBA"/>
</dbReference>
<dbReference type="GO" id="GO:0031397">
    <property type="term" value="P:negative regulation of protein ubiquitination"/>
    <property type="evidence" value="ECO:0007669"/>
    <property type="project" value="TreeGrafter"/>
</dbReference>
<feature type="domain" description="UBX" evidence="5">
    <location>
        <begin position="247"/>
        <end position="307"/>
    </location>
</feature>
<evidence type="ECO:0000256" key="1">
    <source>
        <dbReference type="ARBA" id="ARBA00004496"/>
    </source>
</evidence>
<sequence>MASDLEQLCSMGFDRQKAELALNHSGNLPGAIDWLDKNADRSVEDIQQEAAAVVGDAQEAASGTQAMSMVCNDCGRKLRNMAAAQFHAEKTGHDDFAESTEQLAPLTEDEKKAKLEELRAKLADKRAAQAAEDKLANKRNEEIRKKHTKENDDAKEELQRRQQIKEAEKKRQEKADDIAAKKRIKEKIEADKEARRRKAEEEKAMRANPAAYNPGASTAPTAITTTKPVTANHSEARLRLQTTSGNIMKTFPADTTLFEVAQALQVETGGAQPTSFTMNFPKKTFDASDFGMTLREAGLVPSAALIVK</sequence>
<gene>
    <name evidence="6" type="ORF">R9X50_00394800</name>
</gene>
<dbReference type="GO" id="GO:0032435">
    <property type="term" value="P:negative regulation of proteasomal ubiquitin-dependent protein catabolic process"/>
    <property type="evidence" value="ECO:0007669"/>
    <property type="project" value="TreeGrafter"/>
</dbReference>
<evidence type="ECO:0000256" key="2">
    <source>
        <dbReference type="ARBA" id="ARBA00022490"/>
    </source>
</evidence>
<dbReference type="GO" id="GO:1903094">
    <property type="term" value="P:negative regulation of protein K48-linked deubiquitination"/>
    <property type="evidence" value="ECO:0007669"/>
    <property type="project" value="TreeGrafter"/>
</dbReference>
<dbReference type="InterPro" id="IPR029071">
    <property type="entry name" value="Ubiquitin-like_domsf"/>
</dbReference>
<keyword evidence="3" id="KW-0175">Coiled coil</keyword>
<dbReference type="GO" id="GO:0005737">
    <property type="term" value="C:cytoplasm"/>
    <property type="evidence" value="ECO:0007669"/>
    <property type="project" value="UniProtKB-SubCell"/>
</dbReference>
<feature type="compositionally biased region" description="Basic and acidic residues" evidence="4">
    <location>
        <begin position="129"/>
        <end position="205"/>
    </location>
</feature>
<dbReference type="PANTHER" id="PTHR46340">
    <property type="entry name" value="UBX DOMAIN-CONTAINING PROTEIN 1"/>
    <property type="match status" value="1"/>
</dbReference>
<dbReference type="PROSITE" id="PS50033">
    <property type="entry name" value="UBX"/>
    <property type="match status" value="1"/>
</dbReference>
<name>A0AAQ3M4I9_9PEZI</name>
<proteinExistence type="predicted"/>
<dbReference type="Pfam" id="PF00627">
    <property type="entry name" value="UBA"/>
    <property type="match status" value="1"/>
</dbReference>
<feature type="region of interest" description="Disordered" evidence="4">
    <location>
        <begin position="129"/>
        <end position="222"/>
    </location>
</feature>
<comment type="subcellular location">
    <subcellularLocation>
        <location evidence="1">Cytoplasm</location>
    </subcellularLocation>
</comment>
<dbReference type="GO" id="GO:0005634">
    <property type="term" value="C:nucleus"/>
    <property type="evidence" value="ECO:0007669"/>
    <property type="project" value="TreeGrafter"/>
</dbReference>
<evidence type="ECO:0000313" key="6">
    <source>
        <dbReference type="EMBL" id="WPH01113.1"/>
    </source>
</evidence>
<dbReference type="SMART" id="SM00166">
    <property type="entry name" value="UBX"/>
    <property type="match status" value="1"/>
</dbReference>
<dbReference type="InterPro" id="IPR001012">
    <property type="entry name" value="UBX_dom"/>
</dbReference>
<dbReference type="GO" id="GO:0036435">
    <property type="term" value="F:K48-linked polyubiquitin modification-dependent protein binding"/>
    <property type="evidence" value="ECO:0007669"/>
    <property type="project" value="TreeGrafter"/>
</dbReference>